<reference evidence="1 2" key="1">
    <citation type="submission" date="2019-05" db="EMBL/GenBank/DDBJ databases">
        <title>Mikania micrantha, genome provides insights into the molecular mechanism of rapid growth.</title>
        <authorList>
            <person name="Liu B."/>
        </authorList>
    </citation>
    <scope>NUCLEOTIDE SEQUENCE [LARGE SCALE GENOMIC DNA]</scope>
    <source>
        <strain evidence="1">NLD-2019</strain>
        <tissue evidence="1">Leaf</tissue>
    </source>
</reference>
<dbReference type="EMBL" id="SZYD01000006">
    <property type="protein sequence ID" value="KAD5960418.1"/>
    <property type="molecule type" value="Genomic_DNA"/>
</dbReference>
<evidence type="ECO:0000313" key="2">
    <source>
        <dbReference type="Proteomes" id="UP000326396"/>
    </source>
</evidence>
<comment type="caution">
    <text evidence="1">The sequence shown here is derived from an EMBL/GenBank/DDBJ whole genome shotgun (WGS) entry which is preliminary data.</text>
</comment>
<gene>
    <name evidence="1" type="ORF">E3N88_11890</name>
</gene>
<dbReference type="Proteomes" id="UP000326396">
    <property type="component" value="Linkage Group LG14"/>
</dbReference>
<accession>A0A5N6P5R5</accession>
<dbReference type="AlphaFoldDB" id="A0A5N6P5R5"/>
<sequence length="143" mass="16106">MSAYVFRCREVQRRNGFNSNRCPDGCEVRARRKETSKAQDGILKYIEKHKALFAGSCPKTGSPLVVHLIIYRNGGKTRLAVVNHEESLGSEIYPKLCLSVMSSGWSGSVMPPNPTFDFQHIKLNSLGSLIDEKKEMLPNKRNH</sequence>
<protein>
    <submittedName>
        <fullName evidence="1">Uncharacterized protein</fullName>
    </submittedName>
</protein>
<organism evidence="1 2">
    <name type="scientific">Mikania micrantha</name>
    <name type="common">bitter vine</name>
    <dbReference type="NCBI Taxonomy" id="192012"/>
    <lineage>
        <taxon>Eukaryota</taxon>
        <taxon>Viridiplantae</taxon>
        <taxon>Streptophyta</taxon>
        <taxon>Embryophyta</taxon>
        <taxon>Tracheophyta</taxon>
        <taxon>Spermatophyta</taxon>
        <taxon>Magnoliopsida</taxon>
        <taxon>eudicotyledons</taxon>
        <taxon>Gunneridae</taxon>
        <taxon>Pentapetalae</taxon>
        <taxon>asterids</taxon>
        <taxon>campanulids</taxon>
        <taxon>Asterales</taxon>
        <taxon>Asteraceae</taxon>
        <taxon>Asteroideae</taxon>
        <taxon>Heliantheae alliance</taxon>
        <taxon>Eupatorieae</taxon>
        <taxon>Mikania</taxon>
    </lineage>
</organism>
<evidence type="ECO:0000313" key="1">
    <source>
        <dbReference type="EMBL" id="KAD5960418.1"/>
    </source>
</evidence>
<proteinExistence type="predicted"/>
<name>A0A5N6P5R5_9ASTR</name>
<keyword evidence="2" id="KW-1185">Reference proteome</keyword>